<organism evidence="2 3">
    <name type="scientific">Moorella mulderi DSM 14980</name>
    <dbReference type="NCBI Taxonomy" id="1122241"/>
    <lineage>
        <taxon>Bacteria</taxon>
        <taxon>Bacillati</taxon>
        <taxon>Bacillota</taxon>
        <taxon>Clostridia</taxon>
        <taxon>Neomoorellales</taxon>
        <taxon>Neomoorellaceae</taxon>
        <taxon>Neomoorella</taxon>
    </lineage>
</organism>
<evidence type="ECO:0000313" key="2">
    <source>
        <dbReference type="EMBL" id="KYH33417.1"/>
    </source>
</evidence>
<evidence type="ECO:0000256" key="1">
    <source>
        <dbReference type="SAM" id="Coils"/>
    </source>
</evidence>
<keyword evidence="1" id="KW-0175">Coiled coil</keyword>
<proteinExistence type="predicted"/>
<feature type="coiled-coil region" evidence="1">
    <location>
        <begin position="36"/>
        <end position="70"/>
    </location>
</feature>
<gene>
    <name evidence="2" type="ORF">MOMUL_01180</name>
</gene>
<accession>A0A151B192</accession>
<sequence>MCQCHHSHGYYYGGHSGHQGGCCCHGHHPGGFHRHYLTAVEKKDRLEAYLKELQAEVKAVEERLKELGEGA</sequence>
<name>A0A151B192_9FIRM</name>
<reference evidence="2 3" key="1">
    <citation type="submission" date="2016-02" db="EMBL/GenBank/DDBJ databases">
        <title>Genome sequence of Moorella mulderi DSM 14980.</title>
        <authorList>
            <person name="Poehlein A."/>
            <person name="Daniel R."/>
        </authorList>
    </citation>
    <scope>NUCLEOTIDE SEQUENCE [LARGE SCALE GENOMIC DNA]</scope>
    <source>
        <strain evidence="2 3">DSM 14980</strain>
    </source>
</reference>
<dbReference type="AlphaFoldDB" id="A0A151B192"/>
<dbReference type="Proteomes" id="UP000075670">
    <property type="component" value="Unassembled WGS sequence"/>
</dbReference>
<protein>
    <recommendedName>
        <fullName evidence="4">DUF5320 domain-containing protein</fullName>
    </recommendedName>
</protein>
<comment type="caution">
    <text evidence="2">The sequence shown here is derived from an EMBL/GenBank/DDBJ whole genome shotgun (WGS) entry which is preliminary data.</text>
</comment>
<dbReference type="PATRIC" id="fig|1122241.3.peg.131"/>
<evidence type="ECO:0008006" key="4">
    <source>
        <dbReference type="Google" id="ProtNLM"/>
    </source>
</evidence>
<keyword evidence="3" id="KW-1185">Reference proteome</keyword>
<dbReference type="EMBL" id="LTBC01000001">
    <property type="protein sequence ID" value="KYH33417.1"/>
    <property type="molecule type" value="Genomic_DNA"/>
</dbReference>
<evidence type="ECO:0000313" key="3">
    <source>
        <dbReference type="Proteomes" id="UP000075670"/>
    </source>
</evidence>